<organism evidence="5 6">
    <name type="scientific">Sphaerulina musiva (strain SO2202)</name>
    <name type="common">Poplar stem canker fungus</name>
    <name type="synonym">Septoria musiva</name>
    <dbReference type="NCBI Taxonomy" id="692275"/>
    <lineage>
        <taxon>Eukaryota</taxon>
        <taxon>Fungi</taxon>
        <taxon>Dikarya</taxon>
        <taxon>Ascomycota</taxon>
        <taxon>Pezizomycotina</taxon>
        <taxon>Dothideomycetes</taxon>
        <taxon>Dothideomycetidae</taxon>
        <taxon>Mycosphaerellales</taxon>
        <taxon>Mycosphaerellaceae</taxon>
        <taxon>Sphaerulina</taxon>
    </lineage>
</organism>
<dbReference type="InterPro" id="IPR008922">
    <property type="entry name" value="Di-copper_centre_dom_sf"/>
</dbReference>
<keyword evidence="3" id="KW-0732">Signal</keyword>
<evidence type="ECO:0000256" key="2">
    <source>
        <dbReference type="ARBA" id="ARBA00023002"/>
    </source>
</evidence>
<dbReference type="GO" id="GO:0016491">
    <property type="term" value="F:oxidoreductase activity"/>
    <property type="evidence" value="ECO:0007669"/>
    <property type="project" value="UniProtKB-KW"/>
</dbReference>
<dbReference type="PANTHER" id="PTHR11474:SF125">
    <property type="entry name" value="N-ACETYL-6-HYDROXYTRYPTOPHAN OXIDASE IVOB-RELATED"/>
    <property type="match status" value="1"/>
</dbReference>
<keyword evidence="2" id="KW-0560">Oxidoreductase</keyword>
<evidence type="ECO:0000256" key="1">
    <source>
        <dbReference type="ARBA" id="ARBA00022723"/>
    </source>
</evidence>
<dbReference type="InterPro" id="IPR050316">
    <property type="entry name" value="Tyrosinase/Hemocyanin"/>
</dbReference>
<keyword evidence="1" id="KW-0479">Metal-binding</keyword>
<feature type="chain" id="PRO_5004032529" evidence="3">
    <location>
        <begin position="19"/>
        <end position="392"/>
    </location>
</feature>
<dbReference type="eggNOG" id="ENOG502QRET">
    <property type="taxonomic scope" value="Eukaryota"/>
</dbReference>
<dbReference type="RefSeq" id="XP_016763292.1">
    <property type="nucleotide sequence ID" value="XM_016904094.1"/>
</dbReference>
<dbReference type="OrthoDB" id="6132182at2759"/>
<dbReference type="SUPFAM" id="SSF48056">
    <property type="entry name" value="Di-copper centre-containing domain"/>
    <property type="match status" value="1"/>
</dbReference>
<sequence>MRFATTVACVATAGLVAAQAPSISDYSAQQIASGEAWRNISTIADESMQSNIGSRSNAQCTYENAAVRQEWRTLSPETRKSFTDAVTCLQNHAPTRMTAAEAPTYPGVKSRYDEYVATHINYTLNIHDTADFFAWHRAFIHFMEQDLINLCGYTGVMPYWNWAEDAAAPQDSALFSGDAYSMGSNGRYIAGRSDTWLAQQDVTYSPGTGGGCVESGPFSEYTVNLGPLGLPNYDNVDTPFQYNPHCLERDINPWFSTRYNTYERLTSVVLDYIYIEDFQCQSQGMCGDNKFGVHGGGHWQTGGSMMDFYSSPADPLFYVHHAQVDKMWVIWQNLDIYRRQNIIKGTGTLGCSSPDCPEMTLNDRLPFGLVADDQTFSTLMDNFAGPFCYRYD</sequence>
<dbReference type="PANTHER" id="PTHR11474">
    <property type="entry name" value="TYROSINASE FAMILY MEMBER"/>
    <property type="match status" value="1"/>
</dbReference>
<dbReference type="InterPro" id="IPR002227">
    <property type="entry name" value="Tyrosinase_Cu-bd"/>
</dbReference>
<accession>M3C4F8</accession>
<dbReference type="EMBL" id="KB456261">
    <property type="protein sequence ID" value="EMF15171.1"/>
    <property type="molecule type" value="Genomic_DNA"/>
</dbReference>
<dbReference type="Pfam" id="PF00264">
    <property type="entry name" value="Tyrosinase"/>
    <property type="match status" value="1"/>
</dbReference>
<gene>
    <name evidence="5" type="ORF">SEPMUDRAFT_147120</name>
</gene>
<dbReference type="STRING" id="692275.M3C4F8"/>
<feature type="signal peptide" evidence="3">
    <location>
        <begin position="1"/>
        <end position="18"/>
    </location>
</feature>
<evidence type="ECO:0000259" key="4">
    <source>
        <dbReference type="PROSITE" id="PS00498"/>
    </source>
</evidence>
<reference evidence="5 6" key="1">
    <citation type="journal article" date="2012" name="PLoS Pathog.">
        <title>Diverse lifestyles and strategies of plant pathogenesis encoded in the genomes of eighteen Dothideomycetes fungi.</title>
        <authorList>
            <person name="Ohm R.A."/>
            <person name="Feau N."/>
            <person name="Henrissat B."/>
            <person name="Schoch C.L."/>
            <person name="Horwitz B.A."/>
            <person name="Barry K.W."/>
            <person name="Condon B.J."/>
            <person name="Copeland A.C."/>
            <person name="Dhillon B."/>
            <person name="Glaser F."/>
            <person name="Hesse C.N."/>
            <person name="Kosti I."/>
            <person name="LaButti K."/>
            <person name="Lindquist E.A."/>
            <person name="Lucas S."/>
            <person name="Salamov A.A."/>
            <person name="Bradshaw R.E."/>
            <person name="Ciuffetti L."/>
            <person name="Hamelin R.C."/>
            <person name="Kema G.H.J."/>
            <person name="Lawrence C."/>
            <person name="Scott J.A."/>
            <person name="Spatafora J.W."/>
            <person name="Turgeon B.G."/>
            <person name="de Wit P.J.G.M."/>
            <person name="Zhong S."/>
            <person name="Goodwin S.B."/>
            <person name="Grigoriev I.V."/>
        </authorList>
    </citation>
    <scope>NUCLEOTIDE SEQUENCE [LARGE SCALE GENOMIC DNA]</scope>
    <source>
        <strain evidence="5 6">SO2202</strain>
    </source>
</reference>
<name>M3C4F8_SPHMS</name>
<evidence type="ECO:0000313" key="6">
    <source>
        <dbReference type="Proteomes" id="UP000016931"/>
    </source>
</evidence>
<dbReference type="Gene3D" id="1.10.1280.10">
    <property type="entry name" value="Di-copper center containing domain from catechol oxidase"/>
    <property type="match status" value="1"/>
</dbReference>
<protein>
    <submittedName>
        <fullName evidence="5">Di-copper centre-containing protein</fullName>
    </submittedName>
</protein>
<dbReference type="GeneID" id="27901231"/>
<evidence type="ECO:0000256" key="3">
    <source>
        <dbReference type="SAM" id="SignalP"/>
    </source>
</evidence>
<dbReference type="OMA" id="FNFLAWH"/>
<feature type="domain" description="Tyrosinase copper-binding" evidence="4">
    <location>
        <begin position="314"/>
        <end position="325"/>
    </location>
</feature>
<evidence type="ECO:0000313" key="5">
    <source>
        <dbReference type="EMBL" id="EMF15171.1"/>
    </source>
</evidence>
<dbReference type="HOGENOM" id="CLU_035914_0_0_1"/>
<dbReference type="AlphaFoldDB" id="M3C4F8"/>
<proteinExistence type="predicted"/>
<dbReference type="GO" id="GO:0046872">
    <property type="term" value="F:metal ion binding"/>
    <property type="evidence" value="ECO:0007669"/>
    <property type="project" value="UniProtKB-KW"/>
</dbReference>
<dbReference type="PRINTS" id="PR00092">
    <property type="entry name" value="TYROSINASE"/>
</dbReference>
<dbReference type="Proteomes" id="UP000016931">
    <property type="component" value="Unassembled WGS sequence"/>
</dbReference>
<keyword evidence="6" id="KW-1185">Reference proteome</keyword>
<dbReference type="PROSITE" id="PS00498">
    <property type="entry name" value="TYROSINASE_2"/>
    <property type="match status" value="1"/>
</dbReference>